<dbReference type="InterPro" id="IPR015865">
    <property type="entry name" value="Riboflavin_kinase_bac/euk"/>
</dbReference>
<comment type="similarity">
    <text evidence="14">Belongs to the ribF family.</text>
</comment>
<dbReference type="GO" id="GO:0009398">
    <property type="term" value="P:FMN biosynthetic process"/>
    <property type="evidence" value="ECO:0007669"/>
    <property type="project" value="UniProtKB-UniRule"/>
</dbReference>
<protein>
    <recommendedName>
        <fullName evidence="14">Riboflavin biosynthesis protein</fullName>
    </recommendedName>
    <domain>
        <recommendedName>
            <fullName evidence="14">Riboflavin kinase</fullName>
            <ecNumber evidence="14">2.7.1.26</ecNumber>
        </recommendedName>
        <alternativeName>
            <fullName evidence="14">Flavokinase</fullName>
        </alternativeName>
    </domain>
    <domain>
        <recommendedName>
            <fullName evidence="14">FMN adenylyltransferase</fullName>
            <ecNumber evidence="14">2.7.7.2</ecNumber>
        </recommendedName>
        <alternativeName>
            <fullName evidence="14">FAD pyrophosphorylase</fullName>
        </alternativeName>
        <alternativeName>
            <fullName evidence="14">FAD synthase</fullName>
        </alternativeName>
    </domain>
</protein>
<accession>A0A926HV56</accession>
<proteinExistence type="inferred from homology"/>
<evidence type="ECO:0000256" key="14">
    <source>
        <dbReference type="PIRNR" id="PIRNR004491"/>
    </source>
</evidence>
<evidence type="ECO:0000256" key="11">
    <source>
        <dbReference type="ARBA" id="ARBA00023268"/>
    </source>
</evidence>
<evidence type="ECO:0000313" key="17">
    <source>
        <dbReference type="Proteomes" id="UP000620366"/>
    </source>
</evidence>
<evidence type="ECO:0000256" key="1">
    <source>
        <dbReference type="ARBA" id="ARBA00004726"/>
    </source>
</evidence>
<gene>
    <name evidence="16" type="ORF">H8695_08110</name>
</gene>
<evidence type="ECO:0000256" key="10">
    <source>
        <dbReference type="ARBA" id="ARBA00022840"/>
    </source>
</evidence>
<dbReference type="NCBIfam" id="NF004160">
    <property type="entry name" value="PRK05627.1-3"/>
    <property type="match status" value="1"/>
</dbReference>
<sequence>MERIKLTDNRVSGPVVVALGNFDGLHLGHRELIERAVGEARRRGGRSVVYTFDRHPENVLTGRTVTPYLMTREQKIARLREFGVDEVCFEHFTRAFADMSPAEFVESVLVDALGAACAVVGFNYHFGSRGSGDAAALRQLCAAHGMDCEIVDGLTRDGIVISSSHIRTLILAGDVAGANELLGYPFTLTGPVLHGKKLGRTLGAPTINQRFHEGSITPAYGVYVTTAEIGGALYRGVTNVGIRPTVEDTQQLNAETYVMDFEREIYGESVTVRFLEAIRPERRFASIEALREQLMRDIETARQYFAKNAL</sequence>
<comment type="pathway">
    <text evidence="1 14">Cofactor biosynthesis; FAD biosynthesis; FAD from FMN: step 1/1.</text>
</comment>
<dbReference type="CDD" id="cd02064">
    <property type="entry name" value="FAD_synthetase_N"/>
    <property type="match status" value="1"/>
</dbReference>
<dbReference type="EMBL" id="JACRSP010000003">
    <property type="protein sequence ID" value="MBC8536645.1"/>
    <property type="molecule type" value="Genomic_DNA"/>
</dbReference>
<feature type="domain" description="Riboflavin kinase" evidence="15">
    <location>
        <begin position="181"/>
        <end position="306"/>
    </location>
</feature>
<evidence type="ECO:0000259" key="15">
    <source>
        <dbReference type="SMART" id="SM00904"/>
    </source>
</evidence>
<dbReference type="InterPro" id="IPR023465">
    <property type="entry name" value="Riboflavin_kinase_dom_sf"/>
</dbReference>
<name>A0A926HV56_9FIRM</name>
<reference evidence="16" key="1">
    <citation type="submission" date="2020-08" db="EMBL/GenBank/DDBJ databases">
        <title>Genome public.</title>
        <authorList>
            <person name="Liu C."/>
            <person name="Sun Q."/>
        </authorList>
    </citation>
    <scope>NUCLEOTIDE SEQUENCE</scope>
    <source>
        <strain evidence="16">BX7</strain>
    </source>
</reference>
<dbReference type="PANTHER" id="PTHR22749">
    <property type="entry name" value="RIBOFLAVIN KINASE/FMN ADENYLYLTRANSFERASE"/>
    <property type="match status" value="1"/>
</dbReference>
<evidence type="ECO:0000256" key="13">
    <source>
        <dbReference type="ARBA" id="ARBA00049494"/>
    </source>
</evidence>
<dbReference type="Gene3D" id="2.40.30.30">
    <property type="entry name" value="Riboflavin kinase-like"/>
    <property type="match status" value="1"/>
</dbReference>
<comment type="catalytic activity">
    <reaction evidence="12 14">
        <text>riboflavin + ATP = FMN + ADP + H(+)</text>
        <dbReference type="Rhea" id="RHEA:14357"/>
        <dbReference type="ChEBI" id="CHEBI:15378"/>
        <dbReference type="ChEBI" id="CHEBI:30616"/>
        <dbReference type="ChEBI" id="CHEBI:57986"/>
        <dbReference type="ChEBI" id="CHEBI:58210"/>
        <dbReference type="ChEBI" id="CHEBI:456216"/>
        <dbReference type="EC" id="2.7.1.26"/>
    </reaction>
</comment>
<dbReference type="NCBIfam" id="NF004162">
    <property type="entry name" value="PRK05627.1-5"/>
    <property type="match status" value="1"/>
</dbReference>
<evidence type="ECO:0000256" key="7">
    <source>
        <dbReference type="ARBA" id="ARBA00022741"/>
    </source>
</evidence>
<dbReference type="GO" id="GO:0008531">
    <property type="term" value="F:riboflavin kinase activity"/>
    <property type="evidence" value="ECO:0007669"/>
    <property type="project" value="UniProtKB-UniRule"/>
</dbReference>
<evidence type="ECO:0000256" key="3">
    <source>
        <dbReference type="ARBA" id="ARBA00022630"/>
    </source>
</evidence>
<dbReference type="GO" id="GO:0005524">
    <property type="term" value="F:ATP binding"/>
    <property type="evidence" value="ECO:0007669"/>
    <property type="project" value="UniProtKB-UniRule"/>
</dbReference>
<dbReference type="RefSeq" id="WP_249300483.1">
    <property type="nucleotide sequence ID" value="NZ_JACRSP010000003.1"/>
</dbReference>
<dbReference type="SUPFAM" id="SSF52374">
    <property type="entry name" value="Nucleotidylyl transferase"/>
    <property type="match status" value="1"/>
</dbReference>
<comment type="catalytic activity">
    <reaction evidence="13 14">
        <text>FMN + ATP + H(+) = FAD + diphosphate</text>
        <dbReference type="Rhea" id="RHEA:17237"/>
        <dbReference type="ChEBI" id="CHEBI:15378"/>
        <dbReference type="ChEBI" id="CHEBI:30616"/>
        <dbReference type="ChEBI" id="CHEBI:33019"/>
        <dbReference type="ChEBI" id="CHEBI:57692"/>
        <dbReference type="ChEBI" id="CHEBI:58210"/>
        <dbReference type="EC" id="2.7.7.2"/>
    </reaction>
</comment>
<evidence type="ECO:0000256" key="9">
    <source>
        <dbReference type="ARBA" id="ARBA00022827"/>
    </source>
</evidence>
<keyword evidence="17" id="KW-1185">Reference proteome</keyword>
<keyword evidence="6 14" id="KW-0548">Nucleotidyltransferase</keyword>
<dbReference type="GO" id="GO:0009231">
    <property type="term" value="P:riboflavin biosynthetic process"/>
    <property type="evidence" value="ECO:0007669"/>
    <property type="project" value="InterPro"/>
</dbReference>
<dbReference type="Gene3D" id="3.40.50.620">
    <property type="entry name" value="HUPs"/>
    <property type="match status" value="1"/>
</dbReference>
<dbReference type="PANTHER" id="PTHR22749:SF6">
    <property type="entry name" value="RIBOFLAVIN KINASE"/>
    <property type="match status" value="1"/>
</dbReference>
<dbReference type="PIRSF" id="PIRSF004491">
    <property type="entry name" value="FAD_Synth"/>
    <property type="match status" value="1"/>
</dbReference>
<dbReference type="AlphaFoldDB" id="A0A926HV56"/>
<dbReference type="InterPro" id="IPR002606">
    <property type="entry name" value="Riboflavin_kinase_bac"/>
</dbReference>
<keyword evidence="10 14" id="KW-0067">ATP-binding</keyword>
<dbReference type="Pfam" id="PF01687">
    <property type="entry name" value="Flavokinase"/>
    <property type="match status" value="1"/>
</dbReference>
<evidence type="ECO:0000256" key="5">
    <source>
        <dbReference type="ARBA" id="ARBA00022679"/>
    </source>
</evidence>
<dbReference type="GO" id="GO:0003919">
    <property type="term" value="F:FMN adenylyltransferase activity"/>
    <property type="evidence" value="ECO:0007669"/>
    <property type="project" value="UniProtKB-UniRule"/>
</dbReference>
<dbReference type="InterPro" id="IPR014729">
    <property type="entry name" value="Rossmann-like_a/b/a_fold"/>
</dbReference>
<evidence type="ECO:0000313" key="16">
    <source>
        <dbReference type="EMBL" id="MBC8536645.1"/>
    </source>
</evidence>
<dbReference type="SUPFAM" id="SSF82114">
    <property type="entry name" value="Riboflavin kinase-like"/>
    <property type="match status" value="1"/>
</dbReference>
<dbReference type="InterPro" id="IPR015864">
    <property type="entry name" value="FAD_synthase"/>
</dbReference>
<evidence type="ECO:0000256" key="6">
    <source>
        <dbReference type="ARBA" id="ARBA00022695"/>
    </source>
</evidence>
<keyword evidence="11" id="KW-0511">Multifunctional enzyme</keyword>
<organism evidence="16 17">
    <name type="scientific">Feifania hominis</name>
    <dbReference type="NCBI Taxonomy" id="2763660"/>
    <lineage>
        <taxon>Bacteria</taxon>
        <taxon>Bacillati</taxon>
        <taxon>Bacillota</taxon>
        <taxon>Clostridia</taxon>
        <taxon>Eubacteriales</taxon>
        <taxon>Feifaniaceae</taxon>
        <taxon>Feifania</taxon>
    </lineage>
</organism>
<dbReference type="InterPro" id="IPR023468">
    <property type="entry name" value="Riboflavin_kinase"/>
</dbReference>
<keyword evidence="9 14" id="KW-0274">FAD</keyword>
<evidence type="ECO:0000256" key="12">
    <source>
        <dbReference type="ARBA" id="ARBA00047880"/>
    </source>
</evidence>
<keyword evidence="3 14" id="KW-0285">Flavoprotein</keyword>
<evidence type="ECO:0000256" key="8">
    <source>
        <dbReference type="ARBA" id="ARBA00022777"/>
    </source>
</evidence>
<evidence type="ECO:0000256" key="2">
    <source>
        <dbReference type="ARBA" id="ARBA00005201"/>
    </source>
</evidence>
<dbReference type="NCBIfam" id="TIGR00083">
    <property type="entry name" value="ribF"/>
    <property type="match status" value="1"/>
</dbReference>
<keyword evidence="4 14" id="KW-0288">FMN</keyword>
<dbReference type="GO" id="GO:0006747">
    <property type="term" value="P:FAD biosynthetic process"/>
    <property type="evidence" value="ECO:0007669"/>
    <property type="project" value="UniProtKB-UniRule"/>
</dbReference>
<dbReference type="EC" id="2.7.1.26" evidence="14"/>
<dbReference type="SMART" id="SM00904">
    <property type="entry name" value="Flavokinase"/>
    <property type="match status" value="1"/>
</dbReference>
<dbReference type="Pfam" id="PF06574">
    <property type="entry name" value="FAD_syn"/>
    <property type="match status" value="1"/>
</dbReference>
<comment type="pathway">
    <text evidence="2 14">Cofactor biosynthesis; FMN biosynthesis; FMN from riboflavin (ATP route): step 1/1.</text>
</comment>
<dbReference type="Proteomes" id="UP000620366">
    <property type="component" value="Unassembled WGS sequence"/>
</dbReference>
<evidence type="ECO:0000256" key="4">
    <source>
        <dbReference type="ARBA" id="ARBA00022643"/>
    </source>
</evidence>
<keyword evidence="8 14" id="KW-0418">Kinase</keyword>
<dbReference type="EC" id="2.7.7.2" evidence="14"/>
<keyword evidence="5 14" id="KW-0808">Transferase</keyword>
<comment type="caution">
    <text evidence="16">The sequence shown here is derived from an EMBL/GenBank/DDBJ whole genome shotgun (WGS) entry which is preliminary data.</text>
</comment>
<dbReference type="FunFam" id="3.40.50.620:FF:000021">
    <property type="entry name" value="Riboflavin biosynthesis protein"/>
    <property type="match status" value="1"/>
</dbReference>
<keyword evidence="7 14" id="KW-0547">Nucleotide-binding</keyword>